<evidence type="ECO:0000313" key="2">
    <source>
        <dbReference type="Proteomes" id="UP000007967"/>
    </source>
</evidence>
<evidence type="ECO:0000313" key="1">
    <source>
        <dbReference type="EMBL" id="ADB32424.1"/>
    </source>
</evidence>
<dbReference type="EMBL" id="CP001736">
    <property type="protein sequence ID" value="ADB32424.1"/>
    <property type="molecule type" value="Genomic_DNA"/>
</dbReference>
<gene>
    <name evidence="1" type="ordered locus">Kfla_3364</name>
</gene>
<dbReference type="HOGENOM" id="CLU_093179_1_0_11"/>
<dbReference type="Proteomes" id="UP000007967">
    <property type="component" value="Chromosome"/>
</dbReference>
<accession>D2PKV7</accession>
<organism evidence="1 2">
    <name type="scientific">Kribbella flavida (strain DSM 17836 / JCM 10339 / NBRC 14399)</name>
    <dbReference type="NCBI Taxonomy" id="479435"/>
    <lineage>
        <taxon>Bacteria</taxon>
        <taxon>Bacillati</taxon>
        <taxon>Actinomycetota</taxon>
        <taxon>Actinomycetes</taxon>
        <taxon>Propionibacteriales</taxon>
        <taxon>Kribbellaceae</taxon>
        <taxon>Kribbella</taxon>
    </lineage>
</organism>
<dbReference type="AlphaFoldDB" id="D2PKV7"/>
<sequence length="208" mass="23485">MPQVSSFPAAATRVRDGGTDPVARFWALRECVVRFPFYGFRATWHHVTVRAGVPRELGRDPESLARAVAELEEARQHWLLLRIAFAERRRREKALGQRQPAAGDHWLLSQTLAYCPNPARHPGERMVTVLHRLVDAQLSGPQPQPTCAVCGTERPVDTFCISCGVDPRGPTAAVSAELRHEAERAWRQIWRRTAQRPQLRQRTTGSVD</sequence>
<reference evidence="1 2" key="2">
    <citation type="journal article" date="2010" name="Stand. Genomic Sci.">
        <title>Complete genome sequence of Kribbella flavida type strain (IFO 14399).</title>
        <authorList>
            <person name="Pukall R."/>
            <person name="Lapidus A."/>
            <person name="Glavina Del Rio T."/>
            <person name="Copeland A."/>
            <person name="Tice H."/>
            <person name="Cheng J.-F."/>
            <person name="Lucas S."/>
            <person name="Chen F."/>
            <person name="Nolan M."/>
            <person name="LaButti K."/>
            <person name="Pati A."/>
            <person name="Ivanova N."/>
            <person name="Mavrommatis K."/>
            <person name="Mikhailova N."/>
            <person name="Pitluck S."/>
            <person name="Bruce D."/>
            <person name="Goodwin L."/>
            <person name="Land M."/>
            <person name="Hauser L."/>
            <person name="Chang Y.-J."/>
            <person name="Jeffries C.D."/>
            <person name="Chen A."/>
            <person name="Palaniappan K."/>
            <person name="Chain P."/>
            <person name="Rohde M."/>
            <person name="Goeker M."/>
            <person name="Bristow J."/>
            <person name="Eisen J.A."/>
            <person name="Markowitz V."/>
            <person name="Hugenholtz P."/>
            <person name="Kyrpides N.C."/>
            <person name="Klenk H.-P."/>
            <person name="Brettin T."/>
        </authorList>
    </citation>
    <scope>NUCLEOTIDE SEQUENCE [LARGE SCALE GENOMIC DNA]</scope>
    <source>
        <strain evidence="2">DSM 17836 / JCM 10339 / NBRC 14399</strain>
    </source>
</reference>
<dbReference type="KEGG" id="kfl:Kfla_3364"/>
<keyword evidence="2" id="KW-1185">Reference proteome</keyword>
<dbReference type="eggNOG" id="ENOG50337RK">
    <property type="taxonomic scope" value="Bacteria"/>
</dbReference>
<reference evidence="2" key="1">
    <citation type="submission" date="2009-09" db="EMBL/GenBank/DDBJ databases">
        <title>The complete genome of Kribbella flavida DSM 17836.</title>
        <authorList>
            <consortium name="US DOE Joint Genome Institute (JGI-PGF)"/>
            <person name="Lucas S."/>
            <person name="Copeland A."/>
            <person name="Lapidus A."/>
            <person name="Glavina del Rio T."/>
            <person name="Dalin E."/>
            <person name="Tice H."/>
            <person name="Bruce D."/>
            <person name="Goodwin L."/>
            <person name="Pitluck S."/>
            <person name="Kyrpides N."/>
            <person name="Mavromatis K."/>
            <person name="Ivanova N."/>
            <person name="Saunders E."/>
            <person name="Brettin T."/>
            <person name="Detter J.C."/>
            <person name="Han C."/>
            <person name="Larimer F."/>
            <person name="Land M."/>
            <person name="Hauser L."/>
            <person name="Markowitz V."/>
            <person name="Cheng J.-F."/>
            <person name="Hugenholtz P."/>
            <person name="Woyke T."/>
            <person name="Wu D."/>
            <person name="Pukall R."/>
            <person name="Klenk H.-P."/>
            <person name="Eisen J.A."/>
        </authorList>
    </citation>
    <scope>NUCLEOTIDE SEQUENCE [LARGE SCALE GENOMIC DNA]</scope>
    <source>
        <strain evidence="2">DSM 17836 / JCM 10339 / NBRC 14399</strain>
    </source>
</reference>
<name>D2PKV7_KRIFD</name>
<proteinExistence type="predicted"/>
<protein>
    <submittedName>
        <fullName evidence="1">Uncharacterized protein</fullName>
    </submittedName>
</protein>